<feature type="compositionally biased region" description="Polar residues" evidence="1">
    <location>
        <begin position="104"/>
        <end position="114"/>
    </location>
</feature>
<organism evidence="2 3">
    <name type="scientific">Chaetomium fimeti</name>
    <dbReference type="NCBI Taxonomy" id="1854472"/>
    <lineage>
        <taxon>Eukaryota</taxon>
        <taxon>Fungi</taxon>
        <taxon>Dikarya</taxon>
        <taxon>Ascomycota</taxon>
        <taxon>Pezizomycotina</taxon>
        <taxon>Sordariomycetes</taxon>
        <taxon>Sordariomycetidae</taxon>
        <taxon>Sordariales</taxon>
        <taxon>Chaetomiaceae</taxon>
        <taxon>Chaetomium</taxon>
    </lineage>
</organism>
<reference evidence="2" key="1">
    <citation type="journal article" date="2023" name="Mol. Phylogenet. Evol.">
        <title>Genome-scale phylogeny and comparative genomics of the fungal order Sordariales.</title>
        <authorList>
            <person name="Hensen N."/>
            <person name="Bonometti L."/>
            <person name="Westerberg I."/>
            <person name="Brannstrom I.O."/>
            <person name="Guillou S."/>
            <person name="Cros-Aarteil S."/>
            <person name="Calhoun S."/>
            <person name="Haridas S."/>
            <person name="Kuo A."/>
            <person name="Mondo S."/>
            <person name="Pangilinan J."/>
            <person name="Riley R."/>
            <person name="LaButti K."/>
            <person name="Andreopoulos B."/>
            <person name="Lipzen A."/>
            <person name="Chen C."/>
            <person name="Yan M."/>
            <person name="Daum C."/>
            <person name="Ng V."/>
            <person name="Clum A."/>
            <person name="Steindorff A."/>
            <person name="Ohm R.A."/>
            <person name="Martin F."/>
            <person name="Silar P."/>
            <person name="Natvig D.O."/>
            <person name="Lalanne C."/>
            <person name="Gautier V."/>
            <person name="Ament-Velasquez S.L."/>
            <person name="Kruys A."/>
            <person name="Hutchinson M.I."/>
            <person name="Powell A.J."/>
            <person name="Barry K."/>
            <person name="Miller A.N."/>
            <person name="Grigoriev I.V."/>
            <person name="Debuchy R."/>
            <person name="Gladieux P."/>
            <person name="Hiltunen Thoren M."/>
            <person name="Johannesson H."/>
        </authorList>
    </citation>
    <scope>NUCLEOTIDE SEQUENCE</scope>
    <source>
        <strain evidence="2">CBS 168.71</strain>
    </source>
</reference>
<evidence type="ECO:0000313" key="3">
    <source>
        <dbReference type="Proteomes" id="UP001278766"/>
    </source>
</evidence>
<dbReference type="GeneID" id="87834888"/>
<comment type="caution">
    <text evidence="2">The sequence shown here is derived from an EMBL/GenBank/DDBJ whole genome shotgun (WGS) entry which is preliminary data.</text>
</comment>
<proteinExistence type="predicted"/>
<keyword evidence="3" id="KW-1185">Reference proteome</keyword>
<gene>
    <name evidence="2" type="ORF">B0H64DRAFT_12066</name>
</gene>
<evidence type="ECO:0000313" key="2">
    <source>
        <dbReference type="EMBL" id="KAK3300309.1"/>
    </source>
</evidence>
<name>A0AAE0HPL8_9PEZI</name>
<reference evidence="2" key="2">
    <citation type="submission" date="2023-06" db="EMBL/GenBank/DDBJ databases">
        <authorList>
            <consortium name="Lawrence Berkeley National Laboratory"/>
            <person name="Haridas S."/>
            <person name="Hensen N."/>
            <person name="Bonometti L."/>
            <person name="Westerberg I."/>
            <person name="Brannstrom I.O."/>
            <person name="Guillou S."/>
            <person name="Cros-Aarteil S."/>
            <person name="Calhoun S."/>
            <person name="Kuo A."/>
            <person name="Mondo S."/>
            <person name="Pangilinan J."/>
            <person name="Riley R."/>
            <person name="Labutti K."/>
            <person name="Andreopoulos B."/>
            <person name="Lipzen A."/>
            <person name="Chen C."/>
            <person name="Yanf M."/>
            <person name="Daum C."/>
            <person name="Ng V."/>
            <person name="Clum A."/>
            <person name="Steindorff A."/>
            <person name="Ohm R."/>
            <person name="Martin F."/>
            <person name="Silar P."/>
            <person name="Natvig D."/>
            <person name="Lalanne C."/>
            <person name="Gautier V."/>
            <person name="Ament-Velasquez S.L."/>
            <person name="Kruys A."/>
            <person name="Hutchinson M.I."/>
            <person name="Powell A.J."/>
            <person name="Barry K."/>
            <person name="Miller A.N."/>
            <person name="Grigoriev I.V."/>
            <person name="Debuchy R."/>
            <person name="Gladieux P."/>
            <person name="Thoren M.H."/>
            <person name="Johannesson H."/>
        </authorList>
    </citation>
    <scope>NUCLEOTIDE SEQUENCE</scope>
    <source>
        <strain evidence="2">CBS 168.71</strain>
    </source>
</reference>
<dbReference type="AlphaFoldDB" id="A0AAE0HPL8"/>
<dbReference type="RefSeq" id="XP_062663823.1">
    <property type="nucleotide sequence ID" value="XM_062797940.1"/>
</dbReference>
<protein>
    <submittedName>
        <fullName evidence="2">Uncharacterized protein</fullName>
    </submittedName>
</protein>
<dbReference type="Proteomes" id="UP001278766">
    <property type="component" value="Unassembled WGS sequence"/>
</dbReference>
<dbReference type="EMBL" id="JAUEPN010000001">
    <property type="protein sequence ID" value="KAK3300309.1"/>
    <property type="molecule type" value="Genomic_DNA"/>
</dbReference>
<sequence length="250" mass="26276">MLKLLFSEAKPSTTADFLDNMHAPPHTPLRHSRASTPSEDWVFVDGAHTQERSPQLKHDNMPSGQVANATADGIPSSFALFEADIADIIDNNNNDSTVAHKPPSNISTETPGTDDSTRTVTDLHRAGPAAAPTRCTPGPAHTELTLSNMARYQRELEQFRTGSLAGWAADAGMGSRRLVGRSPSSHHPSSVGYCSVLTAGGQSMASGVSSIGAGAGDWAYVQPSKPGDEEVAAAGAWCFDTTIPLAGRRG</sequence>
<accession>A0AAE0HPL8</accession>
<evidence type="ECO:0000256" key="1">
    <source>
        <dbReference type="SAM" id="MobiDB-lite"/>
    </source>
</evidence>
<feature type="region of interest" description="Disordered" evidence="1">
    <location>
        <begin position="94"/>
        <end position="119"/>
    </location>
</feature>